<dbReference type="EMBL" id="JBIMZQ010000017">
    <property type="protein sequence ID" value="KAL3666310.1"/>
    <property type="molecule type" value="Genomic_DNA"/>
</dbReference>
<evidence type="ECO:0000313" key="2">
    <source>
        <dbReference type="Proteomes" id="UP001632037"/>
    </source>
</evidence>
<gene>
    <name evidence="1" type="ORF">V7S43_008562</name>
</gene>
<proteinExistence type="predicted"/>
<protein>
    <recommendedName>
        <fullName evidence="3">Tyrosine specific protein phosphatases domain-containing protein</fullName>
    </recommendedName>
</protein>
<evidence type="ECO:0008006" key="3">
    <source>
        <dbReference type="Google" id="ProtNLM"/>
    </source>
</evidence>
<dbReference type="Proteomes" id="UP001632037">
    <property type="component" value="Unassembled WGS sequence"/>
</dbReference>
<dbReference type="AlphaFoldDB" id="A0ABD3FL48"/>
<accession>A0ABD3FL48</accession>
<comment type="caution">
    <text evidence="1">The sequence shown here is derived from an EMBL/GenBank/DDBJ whole genome shotgun (WGS) entry which is preliminary data.</text>
</comment>
<organism evidence="1 2">
    <name type="scientific">Phytophthora oleae</name>
    <dbReference type="NCBI Taxonomy" id="2107226"/>
    <lineage>
        <taxon>Eukaryota</taxon>
        <taxon>Sar</taxon>
        <taxon>Stramenopiles</taxon>
        <taxon>Oomycota</taxon>
        <taxon>Peronosporomycetes</taxon>
        <taxon>Peronosporales</taxon>
        <taxon>Peronosporaceae</taxon>
        <taxon>Phytophthora</taxon>
    </lineage>
</organism>
<keyword evidence="2" id="KW-1185">Reference proteome</keyword>
<dbReference type="Gene3D" id="3.90.190.10">
    <property type="entry name" value="Protein tyrosine phosphatase superfamily"/>
    <property type="match status" value="1"/>
</dbReference>
<reference evidence="1 2" key="1">
    <citation type="submission" date="2024-09" db="EMBL/GenBank/DDBJ databases">
        <title>Genome sequencing and assembly of Phytophthora oleae, isolate VK10A, causative agent of rot of olive drupes.</title>
        <authorList>
            <person name="Conti Taguali S."/>
            <person name="Riolo M."/>
            <person name="La Spada F."/>
            <person name="Cacciola S.O."/>
            <person name="Dionisio G."/>
        </authorList>
    </citation>
    <scope>NUCLEOTIDE SEQUENCE [LARGE SCALE GENOMIC DNA]</scope>
    <source>
        <strain evidence="1 2">VK10A</strain>
    </source>
</reference>
<dbReference type="SUPFAM" id="SSF52799">
    <property type="entry name" value="(Phosphotyrosine protein) phosphatases II"/>
    <property type="match status" value="1"/>
</dbReference>
<name>A0ABD3FL48_9STRA</name>
<sequence>MDELEMQMRNLRFCVAYWELALLLPADEGEDDDAAWQRRLFREELAGFHQLVANNVTHEDVMVHARKSLRLAWKDCIGDHQDVANEDWARIGPEDVKVGVENDLQLVAPGIWIGSTETLTYTDLLDERDIQHLIYCTPTKWETRITREDASHLAVSLFDIPRQQFEDILAEADGVEQLKTLSSLSWSEISRIASTLNDLIGTRSDGKTPRVPRAPGDGAMLLYCDSGMSASISMCAALLLTRYDFPLDIAMPLIRAARRDILPSKHLWFQLEQLNRALESSSRHE</sequence>
<dbReference type="InterPro" id="IPR029021">
    <property type="entry name" value="Prot-tyrosine_phosphatase-like"/>
</dbReference>
<evidence type="ECO:0000313" key="1">
    <source>
        <dbReference type="EMBL" id="KAL3666310.1"/>
    </source>
</evidence>